<gene>
    <name evidence="9" type="ORF">ACFPJ6_14275</name>
</gene>
<dbReference type="InterPro" id="IPR000086">
    <property type="entry name" value="NUDIX_hydrolase_dom"/>
</dbReference>
<keyword evidence="5" id="KW-0460">Magnesium</keyword>
<comment type="cofactor">
    <cofactor evidence="1">
        <name>Mn(2+)</name>
        <dbReference type="ChEBI" id="CHEBI:29035"/>
    </cofactor>
</comment>
<comment type="cofactor">
    <cofactor evidence="2">
        <name>Mg(2+)</name>
        <dbReference type="ChEBI" id="CHEBI:18420"/>
    </cofactor>
</comment>
<dbReference type="SUPFAM" id="SSF55811">
    <property type="entry name" value="Nudix"/>
    <property type="match status" value="1"/>
</dbReference>
<feature type="region of interest" description="Disordered" evidence="7">
    <location>
        <begin position="71"/>
        <end position="92"/>
    </location>
</feature>
<evidence type="ECO:0000256" key="3">
    <source>
        <dbReference type="ARBA" id="ARBA00022723"/>
    </source>
</evidence>
<comment type="caution">
    <text evidence="9">The sequence shown here is derived from an EMBL/GenBank/DDBJ whole genome shotgun (WGS) entry which is preliminary data.</text>
</comment>
<dbReference type="Gene3D" id="3.90.79.10">
    <property type="entry name" value="Nucleoside Triphosphate Pyrophosphohydrolase"/>
    <property type="match status" value="2"/>
</dbReference>
<feature type="compositionally biased region" description="Basic and acidic residues" evidence="7">
    <location>
        <begin position="77"/>
        <end position="86"/>
    </location>
</feature>
<proteinExistence type="predicted"/>
<organism evidence="9 10">
    <name type="scientific">Aquipuribacter nitratireducens</name>
    <dbReference type="NCBI Taxonomy" id="650104"/>
    <lineage>
        <taxon>Bacteria</taxon>
        <taxon>Bacillati</taxon>
        <taxon>Actinomycetota</taxon>
        <taxon>Actinomycetes</taxon>
        <taxon>Micrococcales</taxon>
        <taxon>Intrasporangiaceae</taxon>
        <taxon>Aquipuribacter</taxon>
    </lineage>
</organism>
<keyword evidence="4" id="KW-0378">Hydrolase</keyword>
<evidence type="ECO:0000256" key="4">
    <source>
        <dbReference type="ARBA" id="ARBA00022801"/>
    </source>
</evidence>
<evidence type="ECO:0000313" key="10">
    <source>
        <dbReference type="Proteomes" id="UP001596122"/>
    </source>
</evidence>
<dbReference type="PANTHER" id="PTHR12318:SF0">
    <property type="entry name" value="ACYL-COENZYME A DIPHOSPHATASE NUDT19"/>
    <property type="match status" value="1"/>
</dbReference>
<name>A0ABW0GRT2_9MICO</name>
<protein>
    <submittedName>
        <fullName evidence="9">NUDIX domain-containing protein</fullName>
    </submittedName>
</protein>
<keyword evidence="10" id="KW-1185">Reference proteome</keyword>
<evidence type="ECO:0000313" key="9">
    <source>
        <dbReference type="EMBL" id="MFC5381945.1"/>
    </source>
</evidence>
<dbReference type="RefSeq" id="WP_340270037.1">
    <property type="nucleotide sequence ID" value="NZ_JBBEOG010000005.1"/>
</dbReference>
<dbReference type="InterPro" id="IPR015797">
    <property type="entry name" value="NUDIX_hydrolase-like_dom_sf"/>
</dbReference>
<feature type="domain" description="Nudix hydrolase" evidence="8">
    <location>
        <begin position="32"/>
        <end position="188"/>
    </location>
</feature>
<dbReference type="EMBL" id="JBHSLD010000014">
    <property type="protein sequence ID" value="MFC5381945.1"/>
    <property type="molecule type" value="Genomic_DNA"/>
</dbReference>
<keyword evidence="6" id="KW-0464">Manganese</keyword>
<accession>A0ABW0GRT2</accession>
<evidence type="ECO:0000256" key="5">
    <source>
        <dbReference type="ARBA" id="ARBA00022842"/>
    </source>
</evidence>
<feature type="region of interest" description="Disordered" evidence="7">
    <location>
        <begin position="1"/>
        <end position="34"/>
    </location>
</feature>
<dbReference type="Proteomes" id="UP001596122">
    <property type="component" value="Unassembled WGS sequence"/>
</dbReference>
<keyword evidence="3" id="KW-0479">Metal-binding</keyword>
<dbReference type="Pfam" id="PF00293">
    <property type="entry name" value="NUDIX"/>
    <property type="match status" value="1"/>
</dbReference>
<evidence type="ECO:0000256" key="6">
    <source>
        <dbReference type="ARBA" id="ARBA00023211"/>
    </source>
</evidence>
<evidence type="ECO:0000259" key="8">
    <source>
        <dbReference type="PROSITE" id="PS51462"/>
    </source>
</evidence>
<dbReference type="PANTHER" id="PTHR12318">
    <property type="entry name" value="TESTOSTERONE-REGULATED PROTEIN RP2"/>
    <property type="match status" value="1"/>
</dbReference>
<evidence type="ECO:0000256" key="1">
    <source>
        <dbReference type="ARBA" id="ARBA00001936"/>
    </source>
</evidence>
<reference evidence="10" key="1">
    <citation type="journal article" date="2019" name="Int. J. Syst. Evol. Microbiol.">
        <title>The Global Catalogue of Microorganisms (GCM) 10K type strain sequencing project: providing services to taxonomists for standard genome sequencing and annotation.</title>
        <authorList>
            <consortium name="The Broad Institute Genomics Platform"/>
            <consortium name="The Broad Institute Genome Sequencing Center for Infectious Disease"/>
            <person name="Wu L."/>
            <person name="Ma J."/>
        </authorList>
    </citation>
    <scope>NUCLEOTIDE SEQUENCE [LARGE SCALE GENOMIC DNA]</scope>
    <source>
        <strain evidence="10">CCUG 43114</strain>
    </source>
</reference>
<sequence length="255" mass="26961">MSEPEATALRLPRAGDEHARRWLESGSPAGPEPVPAASVCVLRDGPAGGVEVLWLTRGRRLRTWPGLLAFPGGAVEDTDRRRRPDDPAPPDRFTVLARTAARECAEETGVAPDPRTLRPFARWVTPEHEPRRFDTTFLVTVVEAPDGPDDAAAPATPDEVHELGWASPPTLLEDVRDGARAALPPTRAVLSALGSAATGPHPSGTVAATEVADRLVDAGTLVPVVPRAAWHDGPPGEDGRPDVALLLPRHAGALS</sequence>
<feature type="compositionally biased region" description="Basic and acidic residues" evidence="7">
    <location>
        <begin position="13"/>
        <end position="23"/>
    </location>
</feature>
<dbReference type="PROSITE" id="PS51462">
    <property type="entry name" value="NUDIX"/>
    <property type="match status" value="1"/>
</dbReference>
<dbReference type="InterPro" id="IPR039121">
    <property type="entry name" value="NUDT19"/>
</dbReference>
<evidence type="ECO:0000256" key="7">
    <source>
        <dbReference type="SAM" id="MobiDB-lite"/>
    </source>
</evidence>
<evidence type="ECO:0000256" key="2">
    <source>
        <dbReference type="ARBA" id="ARBA00001946"/>
    </source>
</evidence>